<dbReference type="Proteomes" id="UP000436088">
    <property type="component" value="Unassembled WGS sequence"/>
</dbReference>
<dbReference type="AlphaFoldDB" id="A0A6A3AC71"/>
<sequence>MAREGKKTKGKQKIEIKPFSFGHPSIETVANCFLNNYNNRPSPNNARSLVEAQQRENQSVIQNYNEVVNQLEAVKEKAKALAQVEQASGSEGNCWWEAPIDQLNPGELQEVESHYEDLLNQLYIARRKESVTVKEGLAPLNRPFGPLRREVEPENWISFAMNHRPFAVKLSCAVSSLISFAVKMKLTLNEILLTISRPFVVKLNLCCLESNILRCEHDILRRGVEIGSGIGKLFVDNQPSLRFSRPFAVKLSLCCLGSNILRCEVEIGPETRKLLLTTSRPFVVKLNLCCLEFNILRCEVEIGSEIVCRQSAAPSL</sequence>
<organism evidence="2 3">
    <name type="scientific">Hibiscus syriacus</name>
    <name type="common">Rose of Sharon</name>
    <dbReference type="NCBI Taxonomy" id="106335"/>
    <lineage>
        <taxon>Eukaryota</taxon>
        <taxon>Viridiplantae</taxon>
        <taxon>Streptophyta</taxon>
        <taxon>Embryophyta</taxon>
        <taxon>Tracheophyta</taxon>
        <taxon>Spermatophyta</taxon>
        <taxon>Magnoliopsida</taxon>
        <taxon>eudicotyledons</taxon>
        <taxon>Gunneridae</taxon>
        <taxon>Pentapetalae</taxon>
        <taxon>rosids</taxon>
        <taxon>malvids</taxon>
        <taxon>Malvales</taxon>
        <taxon>Malvaceae</taxon>
        <taxon>Malvoideae</taxon>
        <taxon>Hibiscus</taxon>
    </lineage>
</organism>
<name>A0A6A3AC71_HIBSY</name>
<proteinExistence type="predicted"/>
<gene>
    <name evidence="2" type="ORF">F3Y22_tig00110556pilonHSYRG00727</name>
</gene>
<evidence type="ECO:0000256" key="1">
    <source>
        <dbReference type="SAM" id="Coils"/>
    </source>
</evidence>
<comment type="caution">
    <text evidence="2">The sequence shown here is derived from an EMBL/GenBank/DDBJ whole genome shotgun (WGS) entry which is preliminary data.</text>
</comment>
<evidence type="ECO:0000313" key="2">
    <source>
        <dbReference type="EMBL" id="KAE8700775.1"/>
    </source>
</evidence>
<evidence type="ECO:0000313" key="3">
    <source>
        <dbReference type="Proteomes" id="UP000436088"/>
    </source>
</evidence>
<feature type="coiled-coil region" evidence="1">
    <location>
        <begin position="50"/>
        <end position="84"/>
    </location>
</feature>
<reference evidence="2" key="1">
    <citation type="submission" date="2019-09" db="EMBL/GenBank/DDBJ databases">
        <title>Draft genome information of white flower Hibiscus syriacus.</title>
        <authorList>
            <person name="Kim Y.-M."/>
        </authorList>
    </citation>
    <scope>NUCLEOTIDE SEQUENCE [LARGE SCALE GENOMIC DNA]</scope>
    <source>
        <strain evidence="2">YM2019G1</strain>
    </source>
</reference>
<keyword evidence="3" id="KW-1185">Reference proteome</keyword>
<keyword evidence="1" id="KW-0175">Coiled coil</keyword>
<protein>
    <submittedName>
        <fullName evidence="2">Uncharacterized protein</fullName>
    </submittedName>
</protein>
<accession>A0A6A3AC71</accession>
<dbReference type="EMBL" id="VEPZ02001028">
    <property type="protein sequence ID" value="KAE8700775.1"/>
    <property type="molecule type" value="Genomic_DNA"/>
</dbReference>